<reference evidence="6" key="1">
    <citation type="submission" date="2022-05" db="EMBL/GenBank/DDBJ databases">
        <title>Novel bacterial taxa in a minimal lignocellulolytic consortium and its capacity to transform plastics disclosed by genome-resolved metagenomics.</title>
        <authorList>
            <person name="Rodriguez C.A.D."/>
            <person name="Diaz-Garcia L."/>
            <person name="Herrera K."/>
            <person name="Tarazona N.A."/>
            <person name="Sproer C."/>
            <person name="Overmann J."/>
            <person name="Jimenez D.J."/>
        </authorList>
    </citation>
    <scope>NUCLEOTIDE SEQUENCE</scope>
    <source>
        <strain evidence="6">MAG5</strain>
    </source>
</reference>
<dbReference type="PANTHER" id="PTHR43280">
    <property type="entry name" value="ARAC-FAMILY TRANSCRIPTIONAL REGULATOR"/>
    <property type="match status" value="1"/>
</dbReference>
<dbReference type="InterPro" id="IPR003313">
    <property type="entry name" value="AraC-bd"/>
</dbReference>
<feature type="region of interest" description="Disordered" evidence="4">
    <location>
        <begin position="1"/>
        <end position="33"/>
    </location>
</feature>
<evidence type="ECO:0000256" key="3">
    <source>
        <dbReference type="ARBA" id="ARBA00023163"/>
    </source>
</evidence>
<dbReference type="CDD" id="cd06986">
    <property type="entry name" value="cupin_MmsR-like_N"/>
    <property type="match status" value="1"/>
</dbReference>
<dbReference type="GO" id="GO:0003700">
    <property type="term" value="F:DNA-binding transcription factor activity"/>
    <property type="evidence" value="ECO:0007669"/>
    <property type="project" value="InterPro"/>
</dbReference>
<proteinExistence type="predicted"/>
<dbReference type="InterPro" id="IPR009057">
    <property type="entry name" value="Homeodomain-like_sf"/>
</dbReference>
<gene>
    <name evidence="6" type="ORF">NAG76_10530</name>
</gene>
<sequence>MENPSHELLKSNQHYADDESTKESYRVASNPNMTEPNKQWLHVLFAGESHTKPNHRLGPKVYDFYLMHVVLSGSGSFTTEHKRYELHAGDTFLIRPNELISYESDNHDPWHYRWVAFRGEQVEHLITLAGFVSGREVMTSVPLEPVGSYYQDILEAFRFNHPTSSIYASGLLHMIMTEYGRAQQPSDYYLHRQHANEHQLHNQMVHYLTTQYTHPVSIEHMAEALGYNRAYLSRIFKQKIGVTPSTFLLQLRLDNARRMLRERTELTIEQVSASVGIQDALYFSKQFKKLYHQSPTSYRKHIIERMK</sequence>
<dbReference type="Pfam" id="PF02311">
    <property type="entry name" value="AraC_binding"/>
    <property type="match status" value="1"/>
</dbReference>
<evidence type="ECO:0000256" key="1">
    <source>
        <dbReference type="ARBA" id="ARBA00023015"/>
    </source>
</evidence>
<dbReference type="SMART" id="SM00342">
    <property type="entry name" value="HTH_ARAC"/>
    <property type="match status" value="1"/>
</dbReference>
<dbReference type="Proteomes" id="UP001056756">
    <property type="component" value="Chromosome"/>
</dbReference>
<dbReference type="SUPFAM" id="SSF46689">
    <property type="entry name" value="Homeodomain-like"/>
    <property type="match status" value="2"/>
</dbReference>
<dbReference type="GO" id="GO:0043565">
    <property type="term" value="F:sequence-specific DNA binding"/>
    <property type="evidence" value="ECO:0007669"/>
    <property type="project" value="InterPro"/>
</dbReference>
<dbReference type="PANTHER" id="PTHR43280:SF2">
    <property type="entry name" value="HTH-TYPE TRANSCRIPTIONAL REGULATOR EXSA"/>
    <property type="match status" value="1"/>
</dbReference>
<name>A0A9J6ZL87_9BACL</name>
<evidence type="ECO:0000259" key="5">
    <source>
        <dbReference type="PROSITE" id="PS01124"/>
    </source>
</evidence>
<evidence type="ECO:0000313" key="7">
    <source>
        <dbReference type="Proteomes" id="UP001056756"/>
    </source>
</evidence>
<dbReference type="InterPro" id="IPR037923">
    <property type="entry name" value="HTH-like"/>
</dbReference>
<evidence type="ECO:0000313" key="6">
    <source>
        <dbReference type="EMBL" id="URN96624.1"/>
    </source>
</evidence>
<dbReference type="Pfam" id="PF12833">
    <property type="entry name" value="HTH_18"/>
    <property type="match status" value="1"/>
</dbReference>
<keyword evidence="2" id="KW-0238">DNA-binding</keyword>
<dbReference type="PROSITE" id="PS01124">
    <property type="entry name" value="HTH_ARAC_FAMILY_2"/>
    <property type="match status" value="1"/>
</dbReference>
<evidence type="ECO:0000256" key="2">
    <source>
        <dbReference type="ARBA" id="ARBA00023125"/>
    </source>
</evidence>
<protein>
    <submittedName>
        <fullName evidence="6">Helix-turn-helix domain-containing protein</fullName>
    </submittedName>
</protein>
<feature type="compositionally biased region" description="Basic and acidic residues" evidence="4">
    <location>
        <begin position="1"/>
        <end position="25"/>
    </location>
</feature>
<dbReference type="InterPro" id="IPR018060">
    <property type="entry name" value="HTH_AraC"/>
</dbReference>
<feature type="domain" description="HTH araC/xylS-type" evidence="5">
    <location>
        <begin position="202"/>
        <end position="301"/>
    </location>
</feature>
<dbReference type="AlphaFoldDB" id="A0A9J6ZL87"/>
<dbReference type="SUPFAM" id="SSF51215">
    <property type="entry name" value="Regulatory protein AraC"/>
    <property type="match status" value="1"/>
</dbReference>
<dbReference type="KEGG" id="plig:NAG76_10530"/>
<keyword evidence="1" id="KW-0805">Transcription regulation</keyword>
<evidence type="ECO:0000256" key="4">
    <source>
        <dbReference type="SAM" id="MobiDB-lite"/>
    </source>
</evidence>
<accession>A0A9J6ZL87</accession>
<dbReference type="Gene3D" id="2.60.120.280">
    <property type="entry name" value="Regulatory protein AraC"/>
    <property type="match status" value="1"/>
</dbReference>
<organism evidence="6 7">
    <name type="scientific">Candidatus Pristimantibacillus lignocellulolyticus</name>
    <dbReference type="NCBI Taxonomy" id="2994561"/>
    <lineage>
        <taxon>Bacteria</taxon>
        <taxon>Bacillati</taxon>
        <taxon>Bacillota</taxon>
        <taxon>Bacilli</taxon>
        <taxon>Bacillales</taxon>
        <taxon>Paenibacillaceae</taxon>
        <taxon>Candidatus Pristimantibacillus</taxon>
    </lineage>
</organism>
<dbReference type="Gene3D" id="1.10.10.60">
    <property type="entry name" value="Homeodomain-like"/>
    <property type="match status" value="2"/>
</dbReference>
<keyword evidence="3" id="KW-0804">Transcription</keyword>
<dbReference type="EMBL" id="CP097899">
    <property type="protein sequence ID" value="URN96624.1"/>
    <property type="molecule type" value="Genomic_DNA"/>
</dbReference>